<feature type="transmembrane region" description="Helical" evidence="9">
    <location>
        <begin position="195"/>
        <end position="216"/>
    </location>
</feature>
<keyword evidence="6 9" id="KW-0472">Membrane</keyword>
<dbReference type="GO" id="GO:0007165">
    <property type="term" value="P:signal transduction"/>
    <property type="evidence" value="ECO:0007669"/>
    <property type="project" value="UniProtKB-KW"/>
</dbReference>
<evidence type="ECO:0000256" key="2">
    <source>
        <dbReference type="ARBA" id="ARBA00005327"/>
    </source>
</evidence>
<keyword evidence="8" id="KW-0807">Transducer</keyword>
<proteinExistence type="evidence at transcript level"/>
<dbReference type="InterPro" id="IPR009318">
    <property type="entry name" value="Gustatory_rcpt"/>
</dbReference>
<evidence type="ECO:0000256" key="8">
    <source>
        <dbReference type="PIRNR" id="PIRNR038981"/>
    </source>
</evidence>
<evidence type="ECO:0000256" key="5">
    <source>
        <dbReference type="ARBA" id="ARBA00022989"/>
    </source>
</evidence>
<evidence type="ECO:0000256" key="6">
    <source>
        <dbReference type="ARBA" id="ARBA00023136"/>
    </source>
</evidence>
<comment type="subcellular location">
    <subcellularLocation>
        <location evidence="1">Cell membrane</location>
        <topology evidence="1">Multi-pass membrane protein</topology>
    </subcellularLocation>
</comment>
<dbReference type="PANTHER" id="PTHR21421:SF29">
    <property type="entry name" value="GUSTATORY RECEPTOR 5A FOR TREHALOSE-RELATED"/>
    <property type="match status" value="1"/>
</dbReference>
<evidence type="ECO:0000256" key="1">
    <source>
        <dbReference type="ARBA" id="ARBA00004651"/>
    </source>
</evidence>
<feature type="transmembrane region" description="Helical" evidence="9">
    <location>
        <begin position="331"/>
        <end position="353"/>
    </location>
</feature>
<comment type="function">
    <text evidence="8">Plays a role in the sugar gustatory response.</text>
</comment>
<organism evidence="10">
    <name type="scientific">Manduca sexta</name>
    <name type="common">Tobacco hawkmoth</name>
    <name type="synonym">Tobacco hornworm</name>
    <dbReference type="NCBI Taxonomy" id="7130"/>
    <lineage>
        <taxon>Eukaryota</taxon>
        <taxon>Metazoa</taxon>
        <taxon>Ecdysozoa</taxon>
        <taxon>Arthropoda</taxon>
        <taxon>Hexapoda</taxon>
        <taxon>Insecta</taxon>
        <taxon>Pterygota</taxon>
        <taxon>Neoptera</taxon>
        <taxon>Endopterygota</taxon>
        <taxon>Lepidoptera</taxon>
        <taxon>Glossata</taxon>
        <taxon>Ditrysia</taxon>
        <taxon>Bombycoidea</taxon>
        <taxon>Sphingidae</taxon>
        <taxon>Sphinginae</taxon>
        <taxon>Sphingini</taxon>
        <taxon>Manduca</taxon>
    </lineage>
</organism>
<dbReference type="Pfam" id="PF06151">
    <property type="entry name" value="Trehalose_recp"/>
    <property type="match status" value="1"/>
</dbReference>
<keyword evidence="4 9" id="KW-0812">Transmembrane</keyword>
<keyword evidence="5 9" id="KW-1133">Transmembrane helix</keyword>
<evidence type="ECO:0000256" key="3">
    <source>
        <dbReference type="ARBA" id="ARBA00022475"/>
    </source>
</evidence>
<evidence type="ECO:0000256" key="4">
    <source>
        <dbReference type="ARBA" id="ARBA00022692"/>
    </source>
</evidence>
<feature type="transmembrane region" description="Helical" evidence="9">
    <location>
        <begin position="107"/>
        <end position="127"/>
    </location>
</feature>
<feature type="transmembrane region" description="Helical" evidence="9">
    <location>
        <begin position="77"/>
        <end position="95"/>
    </location>
</feature>
<accession>A0A5K8B186</accession>
<evidence type="ECO:0000256" key="9">
    <source>
        <dbReference type="SAM" id="Phobius"/>
    </source>
</evidence>
<comment type="similarity">
    <text evidence="2">Belongs to the insect chemoreceptor superfamily. Gustatory receptor (GR) family. Gr5a subfamily.</text>
</comment>
<dbReference type="GO" id="GO:0033041">
    <property type="term" value="F:sweet taste receptor activity"/>
    <property type="evidence" value="ECO:0007669"/>
    <property type="project" value="TreeGrafter"/>
</dbReference>
<dbReference type="EMBL" id="LN885197">
    <property type="protein sequence ID" value="CUQ99346.1"/>
    <property type="molecule type" value="mRNA"/>
</dbReference>
<reference evidence="10" key="1">
    <citation type="journal article" date="2015" name="Insect Biochem. Mol. Biol.">
        <title>A reference gene set for chemosensory receptor genes of Manduca sexta.</title>
        <authorList>
            <person name="Koenig C."/>
            <person name="Hirsh A."/>
            <person name="Bucks S."/>
            <person name="Klinner C."/>
            <person name="Vogel H."/>
            <person name="Shukla A."/>
            <person name="Mansfield J.H."/>
            <person name="Morton B."/>
            <person name="Hansson B.S."/>
            <person name="Grosse-Wilde E."/>
        </authorList>
    </citation>
    <scope>NUCLEOTIDE SEQUENCE</scope>
</reference>
<keyword evidence="3" id="KW-1003">Cell membrane</keyword>
<sequence length="446" mass="50118">MGRQNTQKNLAFWVPVKRNKVHPANLKKQTPATFQKSLRATLLIGQAFSLLPVVGIFSNDANNVKFIITSWKCFYSFLSFFGQIFIVVMCIIRVVSTEATLNATTPIIFYGTTCFTMLMFFRVATAWPDLVQHVAKTEELYPNYDNKLTRTCQITCAVVLLLALSEHILSLLSAFAGAIMCFPNKSVYEGFARHFYPWVFNCLPYSPLLGMITQFLHFQSTFIWNFSDLFVICMSYYLTSRLDHVNKKLAAAQGKYLPEIFWKSTREEYCRATQLVRKVDEVISGIVFVSFANNLFFICLQLFNTLEDGIKGNGDCNSRSKKTTPLSGYEAATYFLFSLVYLISRSVAVSLIASQVNTASMVPAPILYDVPSPVYCVEVQRFLDQVNGDKVALSGLQFFSVTRGLLLTVAGTIVTYELVMFQFNSPTADTDTTTLIPPNISTTATP</sequence>
<evidence type="ECO:0000256" key="7">
    <source>
        <dbReference type="ARBA" id="ARBA00023170"/>
    </source>
</evidence>
<dbReference type="AlphaFoldDB" id="A0A5K8B186"/>
<gene>
    <name evidence="10" type="primary">GR6</name>
</gene>
<feature type="transmembrane region" description="Helical" evidence="9">
    <location>
        <begin position="282"/>
        <end position="303"/>
    </location>
</feature>
<dbReference type="PANTHER" id="PTHR21421">
    <property type="entry name" value="GUSTATORY RECEPTOR"/>
    <property type="match status" value="1"/>
</dbReference>
<keyword evidence="7 8" id="KW-0675">Receptor</keyword>
<feature type="transmembrane region" description="Helical" evidence="9">
    <location>
        <begin position="157"/>
        <end position="183"/>
    </location>
</feature>
<name>A0A5K8B186_MANSE</name>
<dbReference type="OrthoDB" id="5800391at2759"/>
<dbReference type="PIRSF" id="PIRSF038981">
    <property type="entry name" value="GRP"/>
    <property type="match status" value="1"/>
</dbReference>
<protein>
    <recommendedName>
        <fullName evidence="8">Gustatory receptor</fullName>
    </recommendedName>
</protein>
<evidence type="ECO:0000313" key="10">
    <source>
        <dbReference type="EMBL" id="CUQ99346.1"/>
    </source>
</evidence>
<dbReference type="GO" id="GO:0005886">
    <property type="term" value="C:plasma membrane"/>
    <property type="evidence" value="ECO:0007669"/>
    <property type="project" value="UniProtKB-SubCell"/>
</dbReference>